<evidence type="ECO:0000256" key="7">
    <source>
        <dbReference type="ARBA" id="ARBA00054155"/>
    </source>
</evidence>
<dbReference type="InterPro" id="IPR016039">
    <property type="entry name" value="Thiolase-like"/>
</dbReference>
<dbReference type="PROSITE" id="PS52019">
    <property type="entry name" value="PKS_MFAS_DH"/>
    <property type="match status" value="2"/>
</dbReference>
<dbReference type="GO" id="GO:0004312">
    <property type="term" value="F:fatty acid synthase activity"/>
    <property type="evidence" value="ECO:0007669"/>
    <property type="project" value="TreeGrafter"/>
</dbReference>
<dbReference type="SUPFAM" id="SSF52151">
    <property type="entry name" value="FabD/lysophospholipase-like"/>
    <property type="match status" value="1"/>
</dbReference>
<dbReference type="InterPro" id="IPR036291">
    <property type="entry name" value="NAD(P)-bd_dom_sf"/>
</dbReference>
<reference evidence="13 14" key="1">
    <citation type="submission" date="2017-03" db="EMBL/GenBank/DDBJ databases">
        <authorList>
            <person name="Afonso C.L."/>
            <person name="Miller P.J."/>
            <person name="Scott M.A."/>
            <person name="Spackman E."/>
            <person name="Goraichik I."/>
            <person name="Dimitrov K.M."/>
            <person name="Suarez D.L."/>
            <person name="Swayne D.E."/>
        </authorList>
    </citation>
    <scope>NUCLEOTIDE SEQUENCE [LARGE SCALE GENOMIC DNA]</scope>
    <source>
        <strain evidence="13">SB41UT1</strain>
    </source>
</reference>
<dbReference type="InterPro" id="IPR049900">
    <property type="entry name" value="PKS_mFAS_DH"/>
</dbReference>
<sequence>MAEKLEKQNLLLISARTTQDFVGQKQKLHEFIGQQDSVSLINLSFSLATTRTHFPIRAGYFCRNVDELVQALEREDDPVDTSAGSPTLVMLFTGQGSQYPSMGCYLYEREPVFAQAIDRCSDILEGQLDISLKSLLLEQHPQLDQTAFTQPALVALEYAMASLWLSWGIQPDVVLGHSVGEITAACLSGILTLEEALLLACERGRLMQALPDGGGMMAVMAAENQVKDVISQVLGSQYEQTIAVAAVNTPGQTILSGTKSVLSRLAEELLQQGIDSLSLNVSHAFHSPLMEPMKEDFGKLLDRFHYRPPAIPVISNVTGTELGLTECDPAYWKTHVTSPVRFLDSVRYLLKKYHGKPLVFLECGPQPVLAGMVRQIAADEPQVTILSTQDRNDPDTFLKTLLELHLQGCRIDWKAVYANSGGKKMILPGYAFTQHPRSETPPQATPLLDQHSEFILTIDRHSNGALWDHRVFGKVTIPGAFYIAVLLEACRQWQIQGSTLEHVEFLRPLVVNEDTLTVRMVKTENGNESLSLSVFGEQEGKEILLARASAPLGLIEQAKEGSDTAAVIEKHIRDHPDAVSTDEVIAALSRGDVEWGAGWQKLESLHVGSHSALMTVNAGGWAVETAGTADNSEAHVMRVVQQAVMIDNVFPGILQLIDEGTDPVLPFSIGSVTVTPVWTRDREPSVVYGWMRKAQNQEASENGLTTNVDYLDEQGSALLRLRALQFLPVQKQQWSSCDGLLYRLSRQPLPPVEHVPMAADTRVVLIYDPQQSSLGAELSKDKSIFASLDTTRLDDGRSQDDLSALLSGDQRDGLTQYLFLYVFSAGLDCDVWQATLAQQLSLWVQFLTGLQQSCSGGVSQLVMVGIGNQTDADNLSLLFHRSLTPLLGTIALEHPDLHLRSVYFDRYEHEFLMCELSEFSHDRSAESYPVRYIEWECKQRTVRVLEPLVREQPRADQVLHGTTCVVVGGTGAIGLAVARWLIDQKVGHLVILARTLPEESVQASLVSQDSNIRVSFVTADISSRNDLDHALDAIRQETCSLIIHLAGVLDDATVLNTRDDQIHRVMSPKVSGGWNLHSWACQFQPEAQLLFFSSATGLFGGAGQAAYAVANGFLDALADYRAAKGMPGFAIDLGPVAGRGIGSALSEHDRNRIRDRGLRPIEVARVTECLEQLLNVAGPSLGRVAILDVEPALRQRLVHPASSLNQPQPDAQTRPVSSVSVSDKTALVEQRVREVMKLRPEMDLPATSPLKSLGLDSLMALEIRNLLAKDLNARLPSTLLFDYPTTADLAAYLETVSPESDESLPTKPPVAEDSTEQTKDSIDTSSTPETCVEQPVAAIPEVAIPEVAITGMACRLPGGVTTPEQLWELLQQAGCVATEVPPERWDVNRYYHPETGIPGRMSTRYGNFLDDVSSFDASFFALSEQEALKLDPQQRLLLETTWEACERAGLTEQDLNGSDTGVFVGEMGNEYGTLAASDYQELDGFAGTGNLGCTASGRISYQWNLTGPAITIDTACSSFLVALHLARLSLERGECSRAIVAAVGLTLTPAMYIEFSQLGALANDGCCKPYSADADGVGWSEGCVAIVLSVYEPSLPVILARLRGSAINQDGRSQGLTAPNGRAQVRVITEALQDAGCTPDDIDYLEGHGTGTPLGDPMEVHAVAEVFQSRQRPGKLLLGSVKGNVGHTQAAAGGTGLLKVLLAMQNRSIPGSLFCDRPSPEVPWSTIPVEPVTENSFWYSREGEPLRAGISAFGISGTNAHVIVESAGTASEATAQSQEIAKAWPFIISAKSREALQACLEALKDYVGRYFHPRSQVIHKQLRDLSWTLLRHRTHYKYYVAFEAKTLNELVFQLEQACTGALAIHSDNTPPYAWEDVFSDPGRMLALPTYPFQRRRYWAETAKVGQPQTYQQAQSLFYRKTVVSFPLVGISGPSGLWSVRAVDEMRHKSLIQSLSDALEKQGHQVTSETNHENNTHILLIVDDALQALSACQKILPELRNGRLWLAHAVPVEEENHGSHHSIQNGLLAGLALAASMEYPETVGSYLEWAIDDKSVPEVVASLLNHGSLEHRGLEDALRIEQGAAYTTRLESTALRQNEHRSFSAMQPLDVVLITGGTGELGRSIVQWFLDHEKAQLFILSRHPEDHEKSQAFLSRLSGDLSRITLVQGDCSQRDDLHSVINECRQRGTLSLVIHGAGYSDDALLDSQESDRWQRLVAVKYQSALWLDELTRDIDSLPMVLFSSAVSQLGNIGQASYIAANLALNQFAKARPHTLSLCWGAWENTTLARQLTPEAIAVSPPLSKNEALAAFGQVLGCFLAEPTSQVLMVAHLDTEALFKITAIKPRPLFNLLRAARLPSENAGYSAGSLLLQKLRASDPKDRLQTLLEWLQQQVAQMLEIEDATTIPCNQGLFTLGLDSLKAVALGKVIQTETGLTLPATLAVNTPHLIALAEELLLRLDQSGAMDVQAAPSGDIPSDDERREVGSERKEINKRHIAIIGAGLNLPGDVDSLDSLWTLLEAGKDTVSPVPTERFDINLFYNQNRQSPGKTYCRDASFIQSPYRFDPLFFGMSSHEATALDPQQRLLLVTVWKALEQAGIPPSSLQGSRTGVFIGIGPSEYEQVKSKDLSQLSAHDVAGTHNSFAAGRISHFLGLNGPSQAIDTACSSSLVAVHTAIQSLLSGECDLAIAGGVQLMFSPAGFVALSQSQALSPDGLCKAFSANADGYGRGEGCCIVVLKRQQDIGRDDKALALIIGSASGHDGASAGLTVPNGAAQQQVIERALDNAGIAAASVDYIEAHGTGTALGDPVEVEVLNRVFGGERSLNAPLWIGSVKGNVGHLESASGIAGLLKILACFQAKKIPAHLHGEPLTEKVPWQEWPVRPVSDVMAWPDKGTSARAGISAFGLSGSNVHLVLEDSPVNVEITPKPSSQHAINTENPFVFAFSAKTAAGLLRYCERYAAFLEQSPNLSLLDLSYSLLISRDHFQHRLVIMACSLAELQSELLKVKDKIQTQQPAPSFAPVRYAALSASQLALEGHHPDDGEDREHITAEQMAAFYLQGKGLNWRQLFQSQYQNAPQRIALPGYPFEEQDYRQSLSPAVDGLDWWLDKGAYPLSGMRQPAPDNCQDIRFIVPVSREQTEWLYHHRVYQKPVVAGAVHLCIAMDTAADYWKTTRLQVVHCNFIEPMVPRDQDVIYLQFLPDEQNKTEGETLQFMTWSHSQGRTIVHCRGRISRAPYAHDGCDISFDGMRKLEAQHPHAISPAEWVDRADRLFELQYDPLWRWVTSVHTGDKSVMLTMEPPDNKDIASPFAPVFFDNAFSIGASLMADGDINPEHIAAYTPFELAGLTTHGTLKWPVTAHYKVVDDRNMETVTGHIRMWNRDGECVFDIERYIIKRAPLKRLLRQLEQADNSQGLGANAQEAADYHTLHTLNWIPEPIPVAAAGQLASPVAVNKARKKSGWSIAPEEIDALHRVRQFNSAVEAIAVQDSLNALSTLGLLEEPVVDLECFSQQKKLKEKNRRLLRWLLINGETAGYWNRKDGDVDTWQRTDKAWVPANTDQKLEALTTSYPEFSPAIELYIRCSRKVADIILDQSDPVELLFPEGHLDDVNFLYRDMPVAKLANELAGRCIRDVFGDQETPHQNQQPLRILEVGAGSGATMLAVLEQLSGIAVDYQFTDIAPQFINRAKQNLAHLQLAGHHKVFFSLFDLEQEPSGQGLESDSFDIVIATNVIHATCDIGVALENLHILLRDKGHLLFIEGTSSSLWIDLIFGLLDGWWRFTDTSLRPNHPLLKREQWLRLLPLYGYQQWCCPELALSDDALSSDESGQSLFHCVCKKTQPATNWLLLGEPANAEGSEDFAALQRYLQQYNINLVSGQKNSTEGDVVATRADGLLWLVSDALTEKTSSQDQNTLLAEDSRSLFLLQKWLPQLKAGCHIVMVSRRVAYGVGLQTQPAHSQGDVSGYDRAYESAHAPLWGALRTLEYEYPACHFLKLDMSPDLTVEARLKALSEELANLGNTADKTRLISKEIHLSRPESEQQITQPLRLTSTIVPYQQDNAGPVTLPELSGDNGWFLITGGLGGLGLLFAEWLVDQGVRNLLLVSRSEPSPDVAEKLAEMMAKGATVETLQFDVSDYTAMEACLRDRTIYGVIHGAGVLNDKTFQNLTEEEYRDCLRPKLQGAWNLQQFLHDRDELKHFILFSAASSLTGALGQVAHCAANAGLDALCWHRWQQGLPALCLNWGRITELGSAAELSTATQQRMSEIGVSPLTPEMVLEYFATVWSEATTGACCQFMVMPASEAFFKSRIQIDKPRPEKIQKSDEFAYRLLPIEDSVEPMQHILATLEKKCLHLLNIFDLTSIDPSVPLQQTGIDSVLALEIRNWLNQQLSVSLPASLLYDYPTLNDLGRFVWTHIQAIQTKEQQGQASGRTIEDNNFDALVTLKSGEVKSGENSARALVLIPKGGSHAMDYRDLCAALNLPASDIPVVALEYPGKIESESVSSTEAIAARNLDILKRQGVRHLLIAGQSIGAVVAFEMARLAMADPELQVTGLVVIDMYAPVSQNSHYFQMQGAETVANRVLLFINMLNRVVKLKDHSRSLPENLDDMSTEDAINFGISWLRASHDDFKHLDDDLLADFIMNTTRISRVNQHERSISFDCPVALIRAAERPMAEAQDIDNDLGWNSLVGDVLVIKDNPGDHLTVAKAGNARGVAEVIEELAAKAGW</sequence>
<dbReference type="Gene3D" id="1.10.1200.10">
    <property type="entry name" value="ACP-like"/>
    <property type="match status" value="3"/>
</dbReference>
<dbReference type="Pfam" id="PF08242">
    <property type="entry name" value="Methyltransf_12"/>
    <property type="match status" value="1"/>
</dbReference>
<feature type="active site" description="Proton donor; for dehydratase activity" evidence="8">
    <location>
        <position position="3314"/>
    </location>
</feature>
<dbReference type="InterPro" id="IPR049552">
    <property type="entry name" value="PKS_DH_N"/>
</dbReference>
<dbReference type="Gene3D" id="3.40.50.150">
    <property type="entry name" value="Vaccinia Virus protein VP39"/>
    <property type="match status" value="1"/>
</dbReference>
<dbReference type="SUPFAM" id="SSF53901">
    <property type="entry name" value="Thiolase-like"/>
    <property type="match status" value="2"/>
</dbReference>
<feature type="domain" description="Ketosynthase family 3 (KS3)" evidence="11">
    <location>
        <begin position="2492"/>
        <end position="2916"/>
    </location>
</feature>
<dbReference type="FunFam" id="3.40.47.10:FF:000019">
    <property type="entry name" value="Polyketide synthase type I"/>
    <property type="match status" value="1"/>
</dbReference>
<dbReference type="InterPro" id="IPR057326">
    <property type="entry name" value="KR_dom"/>
</dbReference>
<dbReference type="PROSITE" id="PS50075">
    <property type="entry name" value="CARRIER"/>
    <property type="match status" value="3"/>
</dbReference>
<keyword evidence="5" id="KW-0808">Transferase</keyword>
<dbReference type="SMART" id="SM00826">
    <property type="entry name" value="PKS_DH"/>
    <property type="match status" value="1"/>
</dbReference>
<dbReference type="SMART" id="SM00827">
    <property type="entry name" value="PKS_AT"/>
    <property type="match status" value="1"/>
</dbReference>
<feature type="region of interest" description="Disordered" evidence="9">
    <location>
        <begin position="2466"/>
        <end position="2487"/>
    </location>
</feature>
<dbReference type="InterPro" id="IPR014030">
    <property type="entry name" value="Ketoacyl_synth_N"/>
</dbReference>
<dbReference type="Pfam" id="PF00550">
    <property type="entry name" value="PP-binding"/>
    <property type="match status" value="3"/>
</dbReference>
<dbReference type="Gene3D" id="3.40.50.1820">
    <property type="entry name" value="alpha/beta hydrolase"/>
    <property type="match status" value="1"/>
</dbReference>
<feature type="compositionally biased region" description="Basic and acidic residues" evidence="9">
    <location>
        <begin position="2477"/>
        <end position="2487"/>
    </location>
</feature>
<dbReference type="PANTHER" id="PTHR43775:SF51">
    <property type="entry name" value="INACTIVE PHENOLPHTHIOCEROL SYNTHESIS POLYKETIDE SYNTHASE TYPE I PKS1-RELATED"/>
    <property type="match status" value="1"/>
</dbReference>
<keyword evidence="3" id="KW-0596">Phosphopantetheine</keyword>
<keyword evidence="4" id="KW-0597">Phosphoprotein</keyword>
<evidence type="ECO:0000256" key="9">
    <source>
        <dbReference type="SAM" id="MobiDB-lite"/>
    </source>
</evidence>
<feature type="region of interest" description="N-terminal hotdog fold" evidence="8">
    <location>
        <begin position="3111"/>
        <end position="3237"/>
    </location>
</feature>
<dbReference type="Pfam" id="PF00698">
    <property type="entry name" value="Acyl_transf_1"/>
    <property type="match status" value="1"/>
</dbReference>
<dbReference type="EMBL" id="FWPT01000002">
    <property type="protein sequence ID" value="SMA38285.1"/>
    <property type="molecule type" value="Genomic_DNA"/>
</dbReference>
<dbReference type="Pfam" id="PF02801">
    <property type="entry name" value="Ketoacyl-synt_C"/>
    <property type="match status" value="2"/>
</dbReference>
<dbReference type="InterPro" id="IPR001031">
    <property type="entry name" value="Thioesterase"/>
</dbReference>
<name>A0A1X7AI97_9GAMM</name>
<evidence type="ECO:0000256" key="3">
    <source>
        <dbReference type="ARBA" id="ARBA00022450"/>
    </source>
</evidence>
<dbReference type="Gene3D" id="3.40.50.720">
    <property type="entry name" value="NAD(P)-binding Rossmann-like Domain"/>
    <property type="match status" value="3"/>
</dbReference>
<organism evidence="13 14">
    <name type="scientific">Parendozoicomonas haliclonae</name>
    <dbReference type="NCBI Taxonomy" id="1960125"/>
    <lineage>
        <taxon>Bacteria</taxon>
        <taxon>Pseudomonadati</taxon>
        <taxon>Pseudomonadota</taxon>
        <taxon>Gammaproteobacteria</taxon>
        <taxon>Oceanospirillales</taxon>
        <taxon>Endozoicomonadaceae</taxon>
        <taxon>Parendozoicomonas</taxon>
    </lineage>
</organism>
<accession>A0A1X7AI97</accession>
<dbReference type="SUPFAM" id="SSF55048">
    <property type="entry name" value="Probable ACP-binding domain of malonyl-CoA ACP transacylase"/>
    <property type="match status" value="1"/>
</dbReference>
<feature type="active site" description="Proton donor; for dehydratase activity" evidence="8">
    <location>
        <position position="647"/>
    </location>
</feature>
<dbReference type="OrthoDB" id="9766402at2"/>
<feature type="region of interest" description="C-terminal hotdog fold" evidence="8">
    <location>
        <begin position="3255"/>
        <end position="3401"/>
    </location>
</feature>
<dbReference type="InterPro" id="IPR013217">
    <property type="entry name" value="Methyltransf_12"/>
</dbReference>
<dbReference type="Proteomes" id="UP000196573">
    <property type="component" value="Unassembled WGS sequence"/>
</dbReference>
<dbReference type="InterPro" id="IPR020807">
    <property type="entry name" value="PKS_DH"/>
</dbReference>
<protein>
    <submittedName>
        <fullName evidence="13">Polyketide synthase PksM</fullName>
    </submittedName>
</protein>
<evidence type="ECO:0000259" key="10">
    <source>
        <dbReference type="PROSITE" id="PS50075"/>
    </source>
</evidence>
<dbReference type="InterPro" id="IPR014043">
    <property type="entry name" value="Acyl_transferase_dom"/>
</dbReference>
<evidence type="ECO:0000256" key="6">
    <source>
        <dbReference type="ARBA" id="ARBA00023268"/>
    </source>
</evidence>
<dbReference type="InterPro" id="IPR029058">
    <property type="entry name" value="AB_hydrolase_fold"/>
</dbReference>
<dbReference type="InterPro" id="IPR032821">
    <property type="entry name" value="PKS_assoc"/>
</dbReference>
<dbReference type="GO" id="GO:0004315">
    <property type="term" value="F:3-oxoacyl-[acyl-carrier-protein] synthase activity"/>
    <property type="evidence" value="ECO:0007669"/>
    <property type="project" value="InterPro"/>
</dbReference>
<dbReference type="SMART" id="SM00822">
    <property type="entry name" value="PKS_KR"/>
    <property type="match status" value="3"/>
</dbReference>
<dbReference type="InterPro" id="IPR050091">
    <property type="entry name" value="PKS_NRPS_Biosynth_Enz"/>
</dbReference>
<comment type="pathway">
    <text evidence="1">Lipid metabolism; fatty acid biosynthesis.</text>
</comment>
<dbReference type="Pfam" id="PF00975">
    <property type="entry name" value="Thioesterase"/>
    <property type="match status" value="1"/>
</dbReference>
<gene>
    <name evidence="13" type="primary">pksM</name>
    <name evidence="13" type="ORF">EHSB41UT_00865</name>
</gene>
<dbReference type="SUPFAM" id="SSF47336">
    <property type="entry name" value="ACP-like"/>
    <property type="match status" value="3"/>
</dbReference>
<dbReference type="InterPro" id="IPR016035">
    <property type="entry name" value="Acyl_Trfase/lysoPLipase"/>
</dbReference>
<dbReference type="Pfam" id="PF00109">
    <property type="entry name" value="ketoacyl-synt"/>
    <property type="match status" value="2"/>
</dbReference>
<feature type="domain" description="Carrier" evidence="10">
    <location>
        <begin position="4333"/>
        <end position="4411"/>
    </location>
</feature>
<dbReference type="PROSITE" id="PS00606">
    <property type="entry name" value="KS3_1"/>
    <property type="match status" value="1"/>
</dbReference>
<feature type="domain" description="Ketosynthase family 3 (KS3)" evidence="11">
    <location>
        <begin position="1344"/>
        <end position="1766"/>
    </location>
</feature>
<dbReference type="Pfam" id="PF14765">
    <property type="entry name" value="PS-DH"/>
    <property type="match status" value="2"/>
</dbReference>
<dbReference type="Gene3D" id="3.30.70.3290">
    <property type="match status" value="3"/>
</dbReference>
<feature type="region of interest" description="N-terminal hotdog fold" evidence="8">
    <location>
        <begin position="435"/>
        <end position="559"/>
    </location>
</feature>
<dbReference type="InterPro" id="IPR001227">
    <property type="entry name" value="Ac_transferase_dom_sf"/>
</dbReference>
<feature type="domain" description="PKS/mFAS DH" evidence="12">
    <location>
        <begin position="3111"/>
        <end position="3401"/>
    </location>
</feature>
<dbReference type="InterPro" id="IPR020806">
    <property type="entry name" value="PKS_PP-bd"/>
</dbReference>
<dbReference type="CDD" id="cd02440">
    <property type="entry name" value="AdoMet_MTases"/>
    <property type="match status" value="1"/>
</dbReference>
<dbReference type="Gene3D" id="3.10.129.110">
    <property type="entry name" value="Polyketide synthase dehydratase"/>
    <property type="match status" value="2"/>
</dbReference>
<dbReference type="InterPro" id="IPR029063">
    <property type="entry name" value="SAM-dependent_MTases_sf"/>
</dbReference>
<dbReference type="Pfam" id="PF22621">
    <property type="entry name" value="CurL-like_PKS_C"/>
    <property type="match status" value="2"/>
</dbReference>
<dbReference type="Pfam" id="PF08659">
    <property type="entry name" value="KR"/>
    <property type="match status" value="3"/>
</dbReference>
<evidence type="ECO:0000313" key="13">
    <source>
        <dbReference type="EMBL" id="SMA38285.1"/>
    </source>
</evidence>
<evidence type="ECO:0000313" key="14">
    <source>
        <dbReference type="Proteomes" id="UP000196573"/>
    </source>
</evidence>
<dbReference type="Pfam" id="PF16197">
    <property type="entry name" value="KAsynt_C_assoc"/>
    <property type="match status" value="1"/>
</dbReference>
<feature type="domain" description="PKS/mFAS DH" evidence="12">
    <location>
        <begin position="435"/>
        <end position="735"/>
    </location>
</feature>
<dbReference type="CDD" id="cd00833">
    <property type="entry name" value="PKS"/>
    <property type="match status" value="2"/>
</dbReference>
<keyword evidence="6" id="KW-0511">Multifunctional enzyme</keyword>
<dbReference type="InterPro" id="IPR036736">
    <property type="entry name" value="ACP-like_sf"/>
</dbReference>
<comment type="function">
    <text evidence="7">Involved in production of the polyketide antibiotic thailandamide.</text>
</comment>
<dbReference type="InterPro" id="IPR006162">
    <property type="entry name" value="Ppantetheine_attach_site"/>
</dbReference>
<dbReference type="InterPro" id="IPR018201">
    <property type="entry name" value="Ketoacyl_synth_AS"/>
</dbReference>
<dbReference type="GO" id="GO:0031177">
    <property type="term" value="F:phosphopantetheine binding"/>
    <property type="evidence" value="ECO:0007669"/>
    <property type="project" value="InterPro"/>
</dbReference>
<dbReference type="PANTHER" id="PTHR43775">
    <property type="entry name" value="FATTY ACID SYNTHASE"/>
    <property type="match status" value="1"/>
</dbReference>
<dbReference type="PROSITE" id="PS00012">
    <property type="entry name" value="PHOSPHOPANTETHEINE"/>
    <property type="match status" value="2"/>
</dbReference>
<dbReference type="InterPro" id="IPR016036">
    <property type="entry name" value="Malonyl_transacylase_ACP-bd"/>
</dbReference>
<dbReference type="SMART" id="SM00823">
    <property type="entry name" value="PKS_PP"/>
    <property type="match status" value="3"/>
</dbReference>
<dbReference type="InterPro" id="IPR049551">
    <property type="entry name" value="PKS_DH_C"/>
</dbReference>
<dbReference type="SUPFAM" id="SSF53474">
    <property type="entry name" value="alpha/beta-Hydrolases"/>
    <property type="match status" value="1"/>
</dbReference>
<feature type="domain" description="Carrier" evidence="10">
    <location>
        <begin position="1222"/>
        <end position="1297"/>
    </location>
</feature>
<dbReference type="Gene3D" id="3.40.366.10">
    <property type="entry name" value="Malonyl-Coenzyme A Acyl Carrier Protein, domain 2"/>
    <property type="match status" value="1"/>
</dbReference>
<feature type="compositionally biased region" description="Polar residues" evidence="9">
    <location>
        <begin position="1202"/>
        <end position="1222"/>
    </location>
</feature>
<evidence type="ECO:0000259" key="12">
    <source>
        <dbReference type="PROSITE" id="PS52019"/>
    </source>
</evidence>
<proteinExistence type="inferred from homology"/>
<dbReference type="InterPro" id="IPR042104">
    <property type="entry name" value="PKS_dehydratase_sf"/>
</dbReference>
<dbReference type="Gene3D" id="3.40.47.10">
    <property type="match status" value="2"/>
</dbReference>
<dbReference type="UniPathway" id="UPA00094"/>
<dbReference type="InterPro" id="IPR014031">
    <property type="entry name" value="Ketoacyl_synth_C"/>
</dbReference>
<evidence type="ECO:0000256" key="4">
    <source>
        <dbReference type="ARBA" id="ARBA00022553"/>
    </source>
</evidence>
<dbReference type="InterPro" id="IPR009081">
    <property type="entry name" value="PP-bd_ACP"/>
</dbReference>
<feature type="region of interest" description="Disordered" evidence="9">
    <location>
        <begin position="1296"/>
        <end position="1330"/>
    </location>
</feature>
<dbReference type="Pfam" id="PF21089">
    <property type="entry name" value="PKS_DH_N"/>
    <property type="match status" value="1"/>
</dbReference>
<dbReference type="RefSeq" id="WP_106408271.1">
    <property type="nucleotide sequence ID" value="NZ_CBCSCN010000001.1"/>
</dbReference>
<evidence type="ECO:0000256" key="1">
    <source>
        <dbReference type="ARBA" id="ARBA00005194"/>
    </source>
</evidence>
<dbReference type="SUPFAM" id="SSF53335">
    <property type="entry name" value="S-adenosyl-L-methionine-dependent methyltransferases"/>
    <property type="match status" value="1"/>
</dbReference>
<evidence type="ECO:0000256" key="8">
    <source>
        <dbReference type="PROSITE-ProRule" id="PRU01363"/>
    </source>
</evidence>
<dbReference type="GO" id="GO:0006633">
    <property type="term" value="P:fatty acid biosynthetic process"/>
    <property type="evidence" value="ECO:0007669"/>
    <property type="project" value="UniProtKB-UniPathway"/>
</dbReference>
<keyword evidence="14" id="KW-1185">Reference proteome</keyword>
<evidence type="ECO:0000256" key="2">
    <source>
        <dbReference type="ARBA" id="ARBA00006484"/>
    </source>
</evidence>
<evidence type="ECO:0000256" key="5">
    <source>
        <dbReference type="ARBA" id="ARBA00022679"/>
    </source>
</evidence>
<dbReference type="SMART" id="SM00825">
    <property type="entry name" value="PKS_KS"/>
    <property type="match status" value="2"/>
</dbReference>
<dbReference type="InterPro" id="IPR013968">
    <property type="entry name" value="PKS_KR"/>
</dbReference>
<feature type="active site" description="Proton acceptor; for dehydratase activity" evidence="8">
    <location>
        <position position="3144"/>
    </location>
</feature>
<dbReference type="SMART" id="SM01294">
    <property type="entry name" value="PKS_PP_betabranch"/>
    <property type="match status" value="1"/>
</dbReference>
<feature type="region of interest" description="Disordered" evidence="9">
    <location>
        <begin position="1200"/>
        <end position="1222"/>
    </location>
</feature>
<feature type="region of interest" description="C-terminal hotdog fold" evidence="8">
    <location>
        <begin position="576"/>
        <end position="735"/>
    </location>
</feature>
<feature type="domain" description="Carrier" evidence="10">
    <location>
        <begin position="2383"/>
        <end position="2458"/>
    </location>
</feature>
<dbReference type="SUPFAM" id="SSF51735">
    <property type="entry name" value="NAD(P)-binding Rossmann-fold domains"/>
    <property type="match status" value="3"/>
</dbReference>
<comment type="similarity">
    <text evidence="2">Belongs to the short-chain dehydrogenases/reductases (SDR) family.</text>
</comment>
<feature type="active site" description="Proton acceptor; for dehydratase activity" evidence="8">
    <location>
        <position position="469"/>
    </location>
</feature>
<dbReference type="InterPro" id="IPR020841">
    <property type="entry name" value="PKS_Beta-ketoAc_synthase_dom"/>
</dbReference>
<evidence type="ECO:0000259" key="11">
    <source>
        <dbReference type="PROSITE" id="PS52004"/>
    </source>
</evidence>
<dbReference type="PROSITE" id="PS52004">
    <property type="entry name" value="KS3_2"/>
    <property type="match status" value="2"/>
</dbReference>